<dbReference type="GO" id="GO:0002238">
    <property type="term" value="P:response to molecule of fungal origin"/>
    <property type="evidence" value="ECO:0007669"/>
    <property type="project" value="UniProtKB-ARBA"/>
</dbReference>
<evidence type="ECO:0000313" key="5">
    <source>
        <dbReference type="Proteomes" id="UP001652660"/>
    </source>
</evidence>
<dbReference type="InterPro" id="IPR050295">
    <property type="entry name" value="Plant_2OG-oxidoreductases"/>
</dbReference>
<dbReference type="PANTHER" id="PTHR47991">
    <property type="entry name" value="OXOGLUTARATE/IRON-DEPENDENT DIOXYGENASE"/>
    <property type="match status" value="1"/>
</dbReference>
<keyword evidence="2" id="KW-0408">Iron</keyword>
<reference evidence="5" key="1">
    <citation type="journal article" date="2025" name="Foods">
        <title>Unveiling the Microbial Signatures of Arabica Coffee Cherries: Insights into Ripeness Specific Diversity, Functional Traits, and Implications for Quality and Safety.</title>
        <authorList>
            <consortium name="RefSeq"/>
            <person name="Tenea G.N."/>
            <person name="Cifuentes V."/>
            <person name="Reyes P."/>
            <person name="Cevallos-Vallejos M."/>
        </authorList>
    </citation>
    <scope>NUCLEOTIDE SEQUENCE [LARGE SCALE GENOMIC DNA]</scope>
</reference>
<gene>
    <name evidence="6" type="primary">LOC113695661</name>
</gene>
<organism evidence="5 6">
    <name type="scientific">Coffea arabica</name>
    <name type="common">Arabian coffee</name>
    <dbReference type="NCBI Taxonomy" id="13443"/>
    <lineage>
        <taxon>Eukaryota</taxon>
        <taxon>Viridiplantae</taxon>
        <taxon>Streptophyta</taxon>
        <taxon>Embryophyta</taxon>
        <taxon>Tracheophyta</taxon>
        <taxon>Spermatophyta</taxon>
        <taxon>Magnoliopsida</taxon>
        <taxon>eudicotyledons</taxon>
        <taxon>Gunneridae</taxon>
        <taxon>Pentapetalae</taxon>
        <taxon>asterids</taxon>
        <taxon>lamiids</taxon>
        <taxon>Gentianales</taxon>
        <taxon>Rubiaceae</taxon>
        <taxon>Ixoroideae</taxon>
        <taxon>Gardenieae complex</taxon>
        <taxon>Bertiereae - Coffeeae clade</taxon>
        <taxon>Coffeeae</taxon>
        <taxon>Coffea</taxon>
    </lineage>
</organism>
<proteinExistence type="predicted"/>
<sequence>MTINQNSTEEELPNYGGSLSAPNVQEMVKRDPSKIPDRNIRSLEDQPKRTKMTSFSSEIPTVDLSLLLQQQEQELRKLDKACKEWGFFQVVNHGIENQVLQKIKDTARLFLDLPLEEKNKFSMPADDMQGYGHAFVFSEKQKLDWNDALVLFMFPSKFRKCKFWPTTPADFM</sequence>
<dbReference type="InterPro" id="IPR027443">
    <property type="entry name" value="IPNS-like_sf"/>
</dbReference>
<dbReference type="AlphaFoldDB" id="A0A6P6SXQ0"/>
<reference evidence="6" key="2">
    <citation type="submission" date="2025-08" db="UniProtKB">
        <authorList>
            <consortium name="RefSeq"/>
        </authorList>
    </citation>
    <scope>IDENTIFICATION</scope>
    <source>
        <tissue evidence="6">Leaves</tissue>
    </source>
</reference>
<feature type="domain" description="Non-haem dioxygenase N-terminal" evidence="4">
    <location>
        <begin position="59"/>
        <end position="166"/>
    </location>
</feature>
<dbReference type="Gene3D" id="2.60.120.330">
    <property type="entry name" value="B-lactam Antibiotic, Isopenicillin N Synthase, Chain"/>
    <property type="match status" value="1"/>
</dbReference>
<evidence type="ECO:0000259" key="4">
    <source>
        <dbReference type="Pfam" id="PF14226"/>
    </source>
</evidence>
<keyword evidence="5" id="KW-1185">Reference proteome</keyword>
<dbReference type="GO" id="GO:0016706">
    <property type="term" value="F:2-oxoglutarate-dependent dioxygenase activity"/>
    <property type="evidence" value="ECO:0007669"/>
    <property type="project" value="UniProtKB-ARBA"/>
</dbReference>
<dbReference type="RefSeq" id="XP_027070592.2">
    <property type="nucleotide sequence ID" value="XM_027214791.2"/>
</dbReference>
<dbReference type="Proteomes" id="UP001652660">
    <property type="component" value="Chromosome 6e"/>
</dbReference>
<feature type="region of interest" description="Disordered" evidence="3">
    <location>
        <begin position="1"/>
        <end position="56"/>
    </location>
</feature>
<feature type="compositionally biased region" description="Basic and acidic residues" evidence="3">
    <location>
        <begin position="27"/>
        <end position="48"/>
    </location>
</feature>
<evidence type="ECO:0000256" key="2">
    <source>
        <dbReference type="ARBA" id="ARBA00023004"/>
    </source>
</evidence>
<dbReference type="OrthoDB" id="288590at2759"/>
<keyword evidence="1" id="KW-0479">Metal-binding</keyword>
<dbReference type="GO" id="GO:0009805">
    <property type="term" value="P:coumarin biosynthetic process"/>
    <property type="evidence" value="ECO:0007669"/>
    <property type="project" value="UniProtKB-ARBA"/>
</dbReference>
<dbReference type="InterPro" id="IPR026992">
    <property type="entry name" value="DIOX_N"/>
</dbReference>
<name>A0A6P6SXQ0_COFAR</name>
<protein>
    <submittedName>
        <fullName evidence="6">Protein LATERAL BRANCHING OXIDOREDUCTASE 1-like</fullName>
    </submittedName>
</protein>
<dbReference type="Pfam" id="PF14226">
    <property type="entry name" value="DIOX_N"/>
    <property type="match status" value="1"/>
</dbReference>
<dbReference type="GeneID" id="113695661"/>
<evidence type="ECO:0000313" key="6">
    <source>
        <dbReference type="RefSeq" id="XP_027070592.2"/>
    </source>
</evidence>
<evidence type="ECO:0000256" key="1">
    <source>
        <dbReference type="ARBA" id="ARBA00022723"/>
    </source>
</evidence>
<dbReference type="SUPFAM" id="SSF51197">
    <property type="entry name" value="Clavaminate synthase-like"/>
    <property type="match status" value="1"/>
</dbReference>
<evidence type="ECO:0000256" key="3">
    <source>
        <dbReference type="SAM" id="MobiDB-lite"/>
    </source>
</evidence>
<accession>A0A6P6SXQ0</accession>
<dbReference type="GO" id="GO:0046872">
    <property type="term" value="F:metal ion binding"/>
    <property type="evidence" value="ECO:0007669"/>
    <property type="project" value="UniProtKB-KW"/>
</dbReference>